<keyword evidence="3" id="KW-1185">Reference proteome</keyword>
<organism evidence="2 3">
    <name type="scientific">Colletotrichum chrysophilum</name>
    <dbReference type="NCBI Taxonomy" id="1836956"/>
    <lineage>
        <taxon>Eukaryota</taxon>
        <taxon>Fungi</taxon>
        <taxon>Dikarya</taxon>
        <taxon>Ascomycota</taxon>
        <taxon>Pezizomycotina</taxon>
        <taxon>Sordariomycetes</taxon>
        <taxon>Hypocreomycetidae</taxon>
        <taxon>Glomerellales</taxon>
        <taxon>Glomerellaceae</taxon>
        <taxon>Colletotrichum</taxon>
        <taxon>Colletotrichum gloeosporioides species complex</taxon>
    </lineage>
</organism>
<comment type="caution">
    <text evidence="2">The sequence shown here is derived from an EMBL/GenBank/DDBJ whole genome shotgun (WGS) entry which is preliminary data.</text>
</comment>
<accession>A0AAD9E4T2</accession>
<gene>
    <name evidence="2" type="ORF">CCHR01_19824</name>
</gene>
<proteinExistence type="predicted"/>
<dbReference type="Proteomes" id="UP001243330">
    <property type="component" value="Unassembled WGS sequence"/>
</dbReference>
<sequence>MASQPPAGSGLSPTSSAGPARGSEHPPEPSPTSWAKRRRATEAQPLGKPA</sequence>
<reference evidence="2" key="1">
    <citation type="submission" date="2023-01" db="EMBL/GenBank/DDBJ databases">
        <title>Colletotrichum chrysophilum M932 genome sequence.</title>
        <authorList>
            <person name="Baroncelli R."/>
        </authorList>
    </citation>
    <scope>NUCLEOTIDE SEQUENCE</scope>
    <source>
        <strain evidence="2">M932</strain>
    </source>
</reference>
<evidence type="ECO:0000256" key="1">
    <source>
        <dbReference type="SAM" id="MobiDB-lite"/>
    </source>
</evidence>
<evidence type="ECO:0000313" key="3">
    <source>
        <dbReference type="Proteomes" id="UP001243330"/>
    </source>
</evidence>
<protein>
    <submittedName>
        <fullName evidence="2">Uncharacterized protein</fullName>
    </submittedName>
</protein>
<feature type="region of interest" description="Disordered" evidence="1">
    <location>
        <begin position="1"/>
        <end position="50"/>
    </location>
</feature>
<dbReference type="AlphaFoldDB" id="A0AAD9E4T2"/>
<evidence type="ECO:0000313" key="2">
    <source>
        <dbReference type="EMBL" id="KAK1837554.1"/>
    </source>
</evidence>
<name>A0AAD9E4T2_9PEZI</name>
<dbReference type="EMBL" id="JAQOWY010001150">
    <property type="protein sequence ID" value="KAK1837554.1"/>
    <property type="molecule type" value="Genomic_DNA"/>
</dbReference>